<reference evidence="2 3" key="1">
    <citation type="submission" date="2018-03" db="EMBL/GenBank/DDBJ databases">
        <title>Genome sequencing of Phreatobacter sp.</title>
        <authorList>
            <person name="Kim S.-J."/>
            <person name="Heo J."/>
            <person name="Kwon S.-W."/>
        </authorList>
    </citation>
    <scope>NUCLEOTIDE SEQUENCE [LARGE SCALE GENOMIC DNA]</scope>
    <source>
        <strain evidence="2 3">S-12</strain>
    </source>
</reference>
<keyword evidence="3" id="KW-1185">Reference proteome</keyword>
<gene>
    <name evidence="2" type="ORF">C6569_10850</name>
</gene>
<dbReference type="InterPro" id="IPR007739">
    <property type="entry name" value="RgpF"/>
</dbReference>
<dbReference type="EMBL" id="CP027668">
    <property type="protein sequence ID" value="AVO45522.1"/>
    <property type="molecule type" value="Genomic_DNA"/>
</dbReference>
<dbReference type="KEGG" id="phr:C6569_10850"/>
<feature type="compositionally biased region" description="Polar residues" evidence="1">
    <location>
        <begin position="295"/>
        <end position="307"/>
    </location>
</feature>
<organism evidence="2 3">
    <name type="scientific">Phreatobacter cathodiphilus</name>
    <dbReference type="NCBI Taxonomy" id="1868589"/>
    <lineage>
        <taxon>Bacteria</taxon>
        <taxon>Pseudomonadati</taxon>
        <taxon>Pseudomonadota</taxon>
        <taxon>Alphaproteobacteria</taxon>
        <taxon>Hyphomicrobiales</taxon>
        <taxon>Phreatobacteraceae</taxon>
        <taxon>Phreatobacter</taxon>
    </lineage>
</organism>
<evidence type="ECO:0000313" key="3">
    <source>
        <dbReference type="Proteomes" id="UP000237889"/>
    </source>
</evidence>
<dbReference type="AlphaFoldDB" id="A0A2S0NBI9"/>
<dbReference type="OrthoDB" id="9816424at2"/>
<name>A0A2S0NBI9_9HYPH</name>
<feature type="region of interest" description="Disordered" evidence="1">
    <location>
        <begin position="285"/>
        <end position="307"/>
    </location>
</feature>
<dbReference type="Proteomes" id="UP000237889">
    <property type="component" value="Chromosome"/>
</dbReference>
<evidence type="ECO:0000256" key="1">
    <source>
        <dbReference type="SAM" id="MobiDB-lite"/>
    </source>
</evidence>
<accession>A0A2S0NBI9</accession>
<sequence length="307" mass="33096">MRNRLKGSPVGRALTRIGKGTLSAANTVALRLYLASEARKSQDSRPQAQTSLRTGLVAHVYYPDLFPEILACRSHLPDDAVCHITAPEEAAESLRPLIGALGDVTLTVVENRGRDIAPFLGVLQSGALDGLDAVLKIHAKRSTHLSHGDLLRRAMLTSLAGRPDIVDGVLKIMDDPSVGMVGWRRVFLTAQRHWHTNRDRVEALLARLDPPPRPQLAFFGGSMFWFRPAALTSIARLPFVAADFDAEEGQIDGTLHHALERCFALAATASGYQICDTHGRVLLPPGGDAPLGRGTSRSADGPRSSSA</sequence>
<dbReference type="RefSeq" id="WP_106748863.1">
    <property type="nucleotide sequence ID" value="NZ_CP027668.1"/>
</dbReference>
<protein>
    <submittedName>
        <fullName evidence="2">Uncharacterized protein</fullName>
    </submittedName>
</protein>
<evidence type="ECO:0000313" key="2">
    <source>
        <dbReference type="EMBL" id="AVO45522.1"/>
    </source>
</evidence>
<proteinExistence type="predicted"/>
<dbReference type="Pfam" id="PF05045">
    <property type="entry name" value="RgpF"/>
    <property type="match status" value="1"/>
</dbReference>